<sequence length="194" mass="21750">MRLWTMVPSGGDVFETRYGYNRYKFDLANHSCTCNLWMLSGIPCVHSQAAINYVHKDLSEFISSWFHKDKYVATYSQNIQPIGGSNLWPMTEFIKPLPPPARRMSGRPKVNRVKHASESEDVTRTVRCGKCQQLGHNNISCTNAEVPKPPIPKRKIGRPRKDGGGQPIFDPFPPVEPAIPRSDAALPIVSECGD</sequence>
<evidence type="ECO:0000256" key="4">
    <source>
        <dbReference type="PROSITE-ProRule" id="PRU00325"/>
    </source>
</evidence>
<comment type="caution">
    <text evidence="7">The sequence shown here is derived from an EMBL/GenBank/DDBJ whole genome shotgun (WGS) entry which is preliminary data.</text>
</comment>
<evidence type="ECO:0000256" key="3">
    <source>
        <dbReference type="ARBA" id="ARBA00022833"/>
    </source>
</evidence>
<evidence type="ECO:0000256" key="5">
    <source>
        <dbReference type="SAM" id="MobiDB-lite"/>
    </source>
</evidence>
<organism evidence="7 8">
    <name type="scientific">Lactuca sativa</name>
    <name type="common">Garden lettuce</name>
    <dbReference type="NCBI Taxonomy" id="4236"/>
    <lineage>
        <taxon>Eukaryota</taxon>
        <taxon>Viridiplantae</taxon>
        <taxon>Streptophyta</taxon>
        <taxon>Embryophyta</taxon>
        <taxon>Tracheophyta</taxon>
        <taxon>Spermatophyta</taxon>
        <taxon>Magnoliopsida</taxon>
        <taxon>eudicotyledons</taxon>
        <taxon>Gunneridae</taxon>
        <taxon>Pentapetalae</taxon>
        <taxon>asterids</taxon>
        <taxon>campanulids</taxon>
        <taxon>Asterales</taxon>
        <taxon>Asteraceae</taxon>
        <taxon>Cichorioideae</taxon>
        <taxon>Cichorieae</taxon>
        <taxon>Lactucinae</taxon>
        <taxon>Lactuca</taxon>
    </lineage>
</organism>
<name>A0A9R1X2V3_LACSA</name>
<dbReference type="PANTHER" id="PTHR31973:SF187">
    <property type="entry name" value="MUTATOR TRANSPOSASE MUDRA PROTEIN"/>
    <property type="match status" value="1"/>
</dbReference>
<dbReference type="SMART" id="SM00575">
    <property type="entry name" value="ZnF_PMZ"/>
    <property type="match status" value="1"/>
</dbReference>
<dbReference type="AlphaFoldDB" id="A0A9R1X2V3"/>
<dbReference type="PANTHER" id="PTHR31973">
    <property type="entry name" value="POLYPROTEIN, PUTATIVE-RELATED"/>
    <property type="match status" value="1"/>
</dbReference>
<keyword evidence="1" id="KW-0479">Metal-binding</keyword>
<dbReference type="EMBL" id="NBSK02000007">
    <property type="protein sequence ID" value="KAJ0196374.1"/>
    <property type="molecule type" value="Genomic_DNA"/>
</dbReference>
<protein>
    <recommendedName>
        <fullName evidence="6">SWIM-type domain-containing protein</fullName>
    </recommendedName>
</protein>
<feature type="region of interest" description="Disordered" evidence="5">
    <location>
        <begin position="143"/>
        <end position="194"/>
    </location>
</feature>
<accession>A0A9R1X2V3</accession>
<evidence type="ECO:0000259" key="6">
    <source>
        <dbReference type="PROSITE" id="PS50966"/>
    </source>
</evidence>
<evidence type="ECO:0000313" key="8">
    <source>
        <dbReference type="Proteomes" id="UP000235145"/>
    </source>
</evidence>
<evidence type="ECO:0000313" key="7">
    <source>
        <dbReference type="EMBL" id="KAJ0196374.1"/>
    </source>
</evidence>
<dbReference type="PROSITE" id="PS50966">
    <property type="entry name" value="ZF_SWIM"/>
    <property type="match status" value="1"/>
</dbReference>
<keyword evidence="2 4" id="KW-0863">Zinc-finger</keyword>
<keyword evidence="8" id="KW-1185">Reference proteome</keyword>
<reference evidence="7 8" key="1">
    <citation type="journal article" date="2017" name="Nat. Commun.">
        <title>Genome assembly with in vitro proximity ligation data and whole-genome triplication in lettuce.</title>
        <authorList>
            <person name="Reyes-Chin-Wo S."/>
            <person name="Wang Z."/>
            <person name="Yang X."/>
            <person name="Kozik A."/>
            <person name="Arikit S."/>
            <person name="Song C."/>
            <person name="Xia L."/>
            <person name="Froenicke L."/>
            <person name="Lavelle D.O."/>
            <person name="Truco M.J."/>
            <person name="Xia R."/>
            <person name="Zhu S."/>
            <person name="Xu C."/>
            <person name="Xu H."/>
            <person name="Xu X."/>
            <person name="Cox K."/>
            <person name="Korf I."/>
            <person name="Meyers B.C."/>
            <person name="Michelmore R.W."/>
        </authorList>
    </citation>
    <scope>NUCLEOTIDE SEQUENCE [LARGE SCALE GENOMIC DNA]</scope>
    <source>
        <strain evidence="8">cv. Salinas</strain>
        <tissue evidence="7">Seedlings</tissue>
    </source>
</reference>
<dbReference type="Proteomes" id="UP000235145">
    <property type="component" value="Unassembled WGS sequence"/>
</dbReference>
<dbReference type="InterPro" id="IPR006564">
    <property type="entry name" value="Znf_PMZ"/>
</dbReference>
<gene>
    <name evidence="7" type="ORF">LSAT_V11C700363940</name>
</gene>
<keyword evidence="3" id="KW-0862">Zinc</keyword>
<feature type="domain" description="SWIM-type" evidence="6">
    <location>
        <begin position="23"/>
        <end position="55"/>
    </location>
</feature>
<evidence type="ECO:0000256" key="2">
    <source>
        <dbReference type="ARBA" id="ARBA00022771"/>
    </source>
</evidence>
<dbReference type="Pfam" id="PF04434">
    <property type="entry name" value="SWIM"/>
    <property type="match status" value="1"/>
</dbReference>
<dbReference type="InterPro" id="IPR007527">
    <property type="entry name" value="Znf_SWIM"/>
</dbReference>
<proteinExistence type="predicted"/>
<dbReference type="GO" id="GO:0008270">
    <property type="term" value="F:zinc ion binding"/>
    <property type="evidence" value="ECO:0007669"/>
    <property type="project" value="UniProtKB-KW"/>
</dbReference>
<evidence type="ECO:0000256" key="1">
    <source>
        <dbReference type="ARBA" id="ARBA00022723"/>
    </source>
</evidence>